<feature type="repeat" description="ANK" evidence="1">
    <location>
        <begin position="140"/>
        <end position="172"/>
    </location>
</feature>
<accession>A0A8T1VBY0</accession>
<proteinExistence type="predicted"/>
<evidence type="ECO:0000313" key="4">
    <source>
        <dbReference type="Proteomes" id="UP000694044"/>
    </source>
</evidence>
<dbReference type="GO" id="GO:0004674">
    <property type="term" value="F:protein serine/threonine kinase activity"/>
    <property type="evidence" value="ECO:0007669"/>
    <property type="project" value="TreeGrafter"/>
</dbReference>
<evidence type="ECO:0000313" key="3">
    <source>
        <dbReference type="EMBL" id="KAG7377629.1"/>
    </source>
</evidence>
<sequence length="1077" mass="120441">MTWASLLQCAQVCILGWTSSSLDLSLSFPDLLNIVLRSASCGGMSYIHEAAERGDAISVWSSWRDGEDIDLDDMGTTPLMLASENGHLNIVSFLLGLDAEVDKKGWDGKTPLMFAASNGHLKVAQALVDDGACVQQADKDGKTPLWFAARNGHEEVAEWLEELGARRESATTTRLMEHCASGNDDLGWTKTLVDEYDNDVNAKDTTGKTPLMHLCASTITKVDTLRMLVEDYGADVNAQDKQGRTPLMLAASRGGIQTVALLLRLNADVNITDKKNRTAREYASHWDPNQFQVLLLSSSTSQFQLRPIVSAPEAPMWLIPATEIEIGEFESRRDIGGDFVGKWLDAEVVIKVHVPLTGVSEPFDMQVKRWFGLRHPNIPKLYGAVCERYGLFVCEHMTAGSLKEFCSRRWSEWDAKSVANAYRHLYEAALGLQYLHERGTVHGDVRLENILIGSDGIAKLANMLPSVRTDEVKREKSPEYCDLLAFGQCMQHVDSLGFDPEFRAEWRHLAYAVRRADPSKRFAISEVVPRMRTLIDMLALQKTQHGGIISAVHVLSKLQEVQDIIDETDNEHYIEIFKFVDAACREFMAPQNYEDAVIALQDLQHAIEQRYSLSKSSISGQAASCLGDSSEIFFRRLTEQLLNVLRAPVEAYRRLEARWPEAYKRHTKTCGTGGGNVGSLPEWFIGSNELENEEYFASGGFGEVSRAKWLNSDVVVKRLIIHKTGTSNDEKRRERFLHEVSLWFKLNHPHVVKLFGGCHVGYKPFFVCEEAKNGSLSKYLEKHPDEVWEKVYEAALGLEYLHARGIIHRDLKCDNILVDSDGKAKLTDFGLSASADAGNQGNSSYAIRWVAPECLEGKQTTFASDIFSFGMCIIQAVTGNAPWGNLDNPAVTHHVKKGELPMQPPQFTDAQWQLVKRMCKFDPAKRLAIIVVVERLKQFARDPEAAASDSVARQHKNIPIGQVRQKLSEHTKNGTDKQLPCEIYELLLDRLEDLCGGQYKAELKDSLNTVTTLASKYVGRLGGQHSTVDFVKIVFRGFSLHRQIDRLLAEYFVKPSSGVHNWVAKCSEYLQAGSNVA</sequence>
<dbReference type="EMBL" id="JAGDFM010000501">
    <property type="protein sequence ID" value="KAG7377629.1"/>
    <property type="molecule type" value="Genomic_DNA"/>
</dbReference>
<dbReference type="PROSITE" id="PS50011">
    <property type="entry name" value="PROTEIN_KINASE_DOM"/>
    <property type="match status" value="2"/>
</dbReference>
<dbReference type="PROSITE" id="PS50088">
    <property type="entry name" value="ANK_REPEAT"/>
    <property type="match status" value="4"/>
</dbReference>
<reference evidence="3" key="1">
    <citation type="submission" date="2021-02" db="EMBL/GenBank/DDBJ databases">
        <authorList>
            <person name="Palmer J.M."/>
        </authorList>
    </citation>
    <scope>NUCLEOTIDE SEQUENCE</scope>
    <source>
        <strain evidence="3">SCRP734</strain>
    </source>
</reference>
<feature type="domain" description="Protein kinase" evidence="2">
    <location>
        <begin position="324"/>
        <end position="634"/>
    </location>
</feature>
<dbReference type="GO" id="GO:0005524">
    <property type="term" value="F:ATP binding"/>
    <property type="evidence" value="ECO:0007669"/>
    <property type="project" value="InterPro"/>
</dbReference>
<dbReference type="SMART" id="SM00248">
    <property type="entry name" value="ANK"/>
    <property type="match status" value="5"/>
</dbReference>
<evidence type="ECO:0000259" key="2">
    <source>
        <dbReference type="PROSITE" id="PS50011"/>
    </source>
</evidence>
<dbReference type="AlphaFoldDB" id="A0A8T1VBY0"/>
<dbReference type="PANTHER" id="PTHR44329:SF214">
    <property type="entry name" value="PROTEIN KINASE DOMAIN-CONTAINING PROTEIN"/>
    <property type="match status" value="1"/>
</dbReference>
<dbReference type="Proteomes" id="UP000694044">
    <property type="component" value="Unassembled WGS sequence"/>
</dbReference>
<dbReference type="InterPro" id="IPR008271">
    <property type="entry name" value="Ser/Thr_kinase_AS"/>
</dbReference>
<feature type="repeat" description="ANK" evidence="1">
    <location>
        <begin position="242"/>
        <end position="274"/>
    </location>
</feature>
<dbReference type="OrthoDB" id="120806at2759"/>
<evidence type="ECO:0000256" key="1">
    <source>
        <dbReference type="PROSITE-ProRule" id="PRU00023"/>
    </source>
</evidence>
<dbReference type="PROSITE" id="PS50297">
    <property type="entry name" value="ANK_REP_REGION"/>
    <property type="match status" value="4"/>
</dbReference>
<comment type="caution">
    <text evidence="3">The sequence shown here is derived from an EMBL/GenBank/DDBJ whole genome shotgun (WGS) entry which is preliminary data.</text>
</comment>
<dbReference type="InterPro" id="IPR000719">
    <property type="entry name" value="Prot_kinase_dom"/>
</dbReference>
<dbReference type="Pfam" id="PF07714">
    <property type="entry name" value="PK_Tyr_Ser-Thr"/>
    <property type="match status" value="2"/>
</dbReference>
<keyword evidence="3" id="KW-0418">Kinase</keyword>
<feature type="repeat" description="ANK" evidence="1">
    <location>
        <begin position="74"/>
        <end position="106"/>
    </location>
</feature>
<dbReference type="Pfam" id="PF12796">
    <property type="entry name" value="Ank_2"/>
    <property type="match status" value="2"/>
</dbReference>
<dbReference type="InterPro" id="IPR002110">
    <property type="entry name" value="Ankyrin_rpt"/>
</dbReference>
<dbReference type="InterPro" id="IPR001245">
    <property type="entry name" value="Ser-Thr/Tyr_kinase_cat_dom"/>
</dbReference>
<dbReference type="PROSITE" id="PS00108">
    <property type="entry name" value="PROTEIN_KINASE_ST"/>
    <property type="match status" value="1"/>
</dbReference>
<keyword evidence="3" id="KW-0808">Transferase</keyword>
<dbReference type="InterPro" id="IPR051681">
    <property type="entry name" value="Ser/Thr_Kinases-Pseudokinases"/>
</dbReference>
<feature type="repeat" description="ANK" evidence="1">
    <location>
        <begin position="107"/>
        <end position="139"/>
    </location>
</feature>
<keyword evidence="1" id="KW-0040">ANK repeat</keyword>
<dbReference type="SMART" id="SM00220">
    <property type="entry name" value="S_TKc"/>
    <property type="match status" value="1"/>
</dbReference>
<organism evidence="3 4">
    <name type="scientific">Phytophthora pseudosyringae</name>
    <dbReference type="NCBI Taxonomy" id="221518"/>
    <lineage>
        <taxon>Eukaryota</taxon>
        <taxon>Sar</taxon>
        <taxon>Stramenopiles</taxon>
        <taxon>Oomycota</taxon>
        <taxon>Peronosporomycetes</taxon>
        <taxon>Peronosporales</taxon>
        <taxon>Peronosporaceae</taxon>
        <taxon>Phytophthora</taxon>
    </lineage>
</organism>
<keyword evidence="4" id="KW-1185">Reference proteome</keyword>
<gene>
    <name evidence="3" type="primary">MLK-1_3</name>
    <name evidence="3" type="ORF">PHYPSEUDO_011376</name>
</gene>
<name>A0A8T1VBY0_9STRA</name>
<dbReference type="PANTHER" id="PTHR44329">
    <property type="entry name" value="SERINE/THREONINE-PROTEIN KINASE TNNI3K-RELATED"/>
    <property type="match status" value="1"/>
</dbReference>
<protein>
    <submittedName>
        <fullName evidence="3">Mitogen-activated protein kinase kinase kinase mlk-1</fullName>
    </submittedName>
</protein>
<feature type="domain" description="Protein kinase" evidence="2">
    <location>
        <begin position="690"/>
        <end position="940"/>
    </location>
</feature>